<evidence type="ECO:0000313" key="4">
    <source>
        <dbReference type="EMBL" id="MDE1464613.1"/>
    </source>
</evidence>
<proteinExistence type="predicted"/>
<evidence type="ECO:0000256" key="2">
    <source>
        <dbReference type="ARBA" id="ARBA00022729"/>
    </source>
</evidence>
<dbReference type="Pfam" id="PF01522">
    <property type="entry name" value="Polysacc_deac_1"/>
    <property type="match status" value="1"/>
</dbReference>
<dbReference type="InterPro" id="IPR011330">
    <property type="entry name" value="Glyco_hydro/deAcase_b/a-brl"/>
</dbReference>
<evidence type="ECO:0000256" key="1">
    <source>
        <dbReference type="ARBA" id="ARBA00004613"/>
    </source>
</evidence>
<dbReference type="CDD" id="cd10918">
    <property type="entry name" value="CE4_NodB_like_5s_6s"/>
    <property type="match status" value="1"/>
</dbReference>
<keyword evidence="5" id="KW-1185">Reference proteome</keyword>
<feature type="domain" description="NodB homology" evidence="3">
    <location>
        <begin position="224"/>
        <end position="287"/>
    </location>
</feature>
<sequence>MNKLDYLQALKRMGAFQLTKPFAKNKLLILCYHAFELKDECQFRPSLFQKQATFRKRLEMLLSTGYRVLSLDDAISQLKANQLRGLNAVITIDDGFQSVYQLAYPVLKFFKLPATVYITSYFQTKQTPVFQLAVQYMFWRSKHSTLDLSIIQSLVGDNTISFSNNRYELMQQLIKLGNEAEHNEFREALAEAIGHMLGEDYQRIRDEKLFTLMTDDQLSDPLDGLIDIQLHTHRHQLPLSEEGTIREINENRQALTRIKSGHLNHFCYPSGEWDLQHWSWLQQAGITSATTCQSGFVNSRSQLLALDRILDGENLAEIQFEAELHGVGELARKIKKLANYTQNIKYLMHGRRPIGSEAISNR</sequence>
<dbReference type="InterPro" id="IPR002509">
    <property type="entry name" value="NODB_dom"/>
</dbReference>
<comment type="subcellular location">
    <subcellularLocation>
        <location evidence="1">Secreted</location>
    </subcellularLocation>
</comment>
<dbReference type="RefSeq" id="WP_274690938.1">
    <property type="nucleotide sequence ID" value="NZ_JAPMOU010000038.1"/>
</dbReference>
<accession>A0ABT5UE20</accession>
<evidence type="ECO:0000259" key="3">
    <source>
        <dbReference type="Pfam" id="PF01522"/>
    </source>
</evidence>
<dbReference type="Gene3D" id="3.20.20.370">
    <property type="entry name" value="Glycoside hydrolase/deacetylase"/>
    <property type="match status" value="1"/>
</dbReference>
<dbReference type="PANTHER" id="PTHR34216:SF3">
    <property type="entry name" value="POLY-BETA-1,6-N-ACETYL-D-GLUCOSAMINE N-DEACETYLASE"/>
    <property type="match status" value="1"/>
</dbReference>
<gene>
    <name evidence="4" type="ORF">ORQ98_21855</name>
</gene>
<keyword evidence="2" id="KW-0732">Signal</keyword>
<evidence type="ECO:0000313" key="5">
    <source>
        <dbReference type="Proteomes" id="UP001528823"/>
    </source>
</evidence>
<name>A0ABT5UE20_9GAMM</name>
<protein>
    <submittedName>
        <fullName evidence="4">Polysaccharide deacetylase family protein</fullName>
    </submittedName>
</protein>
<dbReference type="SUPFAM" id="SSF88713">
    <property type="entry name" value="Glycoside hydrolase/deacetylase"/>
    <property type="match status" value="1"/>
</dbReference>
<organism evidence="4 5">
    <name type="scientific">Spartinivicinus poritis</name>
    <dbReference type="NCBI Taxonomy" id="2994640"/>
    <lineage>
        <taxon>Bacteria</taxon>
        <taxon>Pseudomonadati</taxon>
        <taxon>Pseudomonadota</taxon>
        <taxon>Gammaproteobacteria</taxon>
        <taxon>Oceanospirillales</taxon>
        <taxon>Zooshikellaceae</taxon>
        <taxon>Spartinivicinus</taxon>
    </lineage>
</organism>
<reference evidence="4 5" key="1">
    <citation type="submission" date="2022-11" db="EMBL/GenBank/DDBJ databases">
        <title>Spartinivicinus poritis sp. nov., isolated from scleractinian coral Porites lutea.</title>
        <authorList>
            <person name="Zhang G."/>
            <person name="Cai L."/>
            <person name="Wei Q."/>
        </authorList>
    </citation>
    <scope>NUCLEOTIDE SEQUENCE [LARGE SCALE GENOMIC DNA]</scope>
    <source>
        <strain evidence="4 5">A2-2</strain>
    </source>
</reference>
<comment type="caution">
    <text evidence="4">The sequence shown here is derived from an EMBL/GenBank/DDBJ whole genome shotgun (WGS) entry which is preliminary data.</text>
</comment>
<dbReference type="EMBL" id="JAPMOU010000038">
    <property type="protein sequence ID" value="MDE1464613.1"/>
    <property type="molecule type" value="Genomic_DNA"/>
</dbReference>
<dbReference type="InterPro" id="IPR051398">
    <property type="entry name" value="Polysacch_Deacetylase"/>
</dbReference>
<dbReference type="PANTHER" id="PTHR34216">
    <property type="match status" value="1"/>
</dbReference>
<dbReference type="Proteomes" id="UP001528823">
    <property type="component" value="Unassembled WGS sequence"/>
</dbReference>